<evidence type="ECO:0000313" key="9">
    <source>
        <dbReference type="EMBL" id="CAF3826008.1"/>
    </source>
</evidence>
<evidence type="ECO:0000256" key="4">
    <source>
        <dbReference type="ARBA" id="ARBA00038114"/>
    </source>
</evidence>
<evidence type="ECO:0000313" key="7">
    <source>
        <dbReference type="EMBL" id="CAF1057134.1"/>
    </source>
</evidence>
<dbReference type="GO" id="GO:0045504">
    <property type="term" value="F:dynein heavy chain binding"/>
    <property type="evidence" value="ECO:0007669"/>
    <property type="project" value="TreeGrafter"/>
</dbReference>
<dbReference type="GO" id="GO:0030286">
    <property type="term" value="C:dynein complex"/>
    <property type="evidence" value="ECO:0007669"/>
    <property type="project" value="UniProtKB-KW"/>
</dbReference>
<dbReference type="PANTHER" id="PTHR13183">
    <property type="entry name" value="AXONEMAL INNER ARM DYNEIN LIGHT CHAIN 28"/>
    <property type="match status" value="1"/>
</dbReference>
<dbReference type="Proteomes" id="UP000681722">
    <property type="component" value="Unassembled WGS sequence"/>
</dbReference>
<dbReference type="EMBL" id="CAJNOK010003890">
    <property type="protein sequence ID" value="CAF0918430.1"/>
    <property type="molecule type" value="Genomic_DNA"/>
</dbReference>
<dbReference type="AlphaFoldDB" id="A0A814KXS9"/>
<evidence type="ECO:0000313" key="8">
    <source>
        <dbReference type="EMBL" id="CAF3696255.1"/>
    </source>
</evidence>
<dbReference type="EMBL" id="CAJNOQ010004392">
    <property type="protein sequence ID" value="CAF1057134.1"/>
    <property type="molecule type" value="Genomic_DNA"/>
</dbReference>
<dbReference type="EMBL" id="CAJOBC010004392">
    <property type="protein sequence ID" value="CAF3826008.1"/>
    <property type="molecule type" value="Genomic_DNA"/>
</dbReference>
<dbReference type="Proteomes" id="UP000663829">
    <property type="component" value="Unassembled WGS sequence"/>
</dbReference>
<evidence type="ECO:0000313" key="6">
    <source>
        <dbReference type="EMBL" id="CAF0918430.1"/>
    </source>
</evidence>
<evidence type="ECO:0000256" key="2">
    <source>
        <dbReference type="ARBA" id="ARBA00023054"/>
    </source>
</evidence>
<protein>
    <submittedName>
        <fullName evidence="7">Uncharacterized protein</fullName>
    </submittedName>
</protein>
<feature type="coiled-coil region" evidence="5">
    <location>
        <begin position="132"/>
        <end position="159"/>
    </location>
</feature>
<dbReference type="PANTHER" id="PTHR13183:SF0">
    <property type="entry name" value="AXONEMAL DYNEIN LIGHT INTERMEDIATE POLYPEPTIDE 1"/>
    <property type="match status" value="1"/>
</dbReference>
<dbReference type="Proteomes" id="UP000677228">
    <property type="component" value="Unassembled WGS sequence"/>
</dbReference>
<sequence length="235" mass="28295">MSGRENQQRKLKRRNNHRSTILLSNFTHENYVILPSKISLTRHDLFQLEDKFHFLLKNEQALEIGLCSKRRRIYDNLFDELIRIITLECTERGLVLIRIKNEYKQLMNEYETVYKSGMAYAMRCYLYKIQMKQDLEQKIDKLENDIKQTKREYQLEIEREPSIYQETDESRMLKEYLITMRTTNVNLRQELETRLTTLVSTPINIGDTTNNVMETVLHQYKKKTKNSKSLIRTNE</sequence>
<reference evidence="7" key="1">
    <citation type="submission" date="2021-02" db="EMBL/GenBank/DDBJ databases">
        <authorList>
            <person name="Nowell W R."/>
        </authorList>
    </citation>
    <scope>NUCLEOTIDE SEQUENCE</scope>
</reference>
<comment type="similarity">
    <text evidence="4">Belongs to the inner dynein arm light chain family.</text>
</comment>
<dbReference type="GO" id="GO:0005930">
    <property type="term" value="C:axoneme"/>
    <property type="evidence" value="ECO:0007669"/>
    <property type="project" value="TreeGrafter"/>
</dbReference>
<keyword evidence="1" id="KW-0243">Dynein</keyword>
<dbReference type="InterPro" id="IPR019347">
    <property type="entry name" value="Axonemal_dynein_light_chain"/>
</dbReference>
<evidence type="ECO:0000256" key="1">
    <source>
        <dbReference type="ARBA" id="ARBA00023017"/>
    </source>
</evidence>
<dbReference type="OrthoDB" id="273640at2759"/>
<keyword evidence="2 5" id="KW-0175">Coiled coil</keyword>
<organism evidence="7 10">
    <name type="scientific">Didymodactylos carnosus</name>
    <dbReference type="NCBI Taxonomy" id="1234261"/>
    <lineage>
        <taxon>Eukaryota</taxon>
        <taxon>Metazoa</taxon>
        <taxon>Spiralia</taxon>
        <taxon>Gnathifera</taxon>
        <taxon>Rotifera</taxon>
        <taxon>Eurotatoria</taxon>
        <taxon>Bdelloidea</taxon>
        <taxon>Philodinida</taxon>
        <taxon>Philodinidae</taxon>
        <taxon>Didymodactylos</taxon>
    </lineage>
</organism>
<dbReference type="EMBL" id="CAJOBA010003891">
    <property type="protein sequence ID" value="CAF3696255.1"/>
    <property type="molecule type" value="Genomic_DNA"/>
</dbReference>
<comment type="caution">
    <text evidence="7">The sequence shown here is derived from an EMBL/GenBank/DDBJ whole genome shotgun (WGS) entry which is preliminary data.</text>
</comment>
<keyword evidence="10" id="KW-1185">Reference proteome</keyword>
<name>A0A814KXS9_9BILA</name>
<dbReference type="Pfam" id="PF10211">
    <property type="entry name" value="Ax_dynein_light"/>
    <property type="match status" value="1"/>
</dbReference>
<evidence type="ECO:0000256" key="5">
    <source>
        <dbReference type="SAM" id="Coils"/>
    </source>
</evidence>
<accession>A0A814KXS9</accession>
<proteinExistence type="inferred from homology"/>
<evidence type="ECO:0000256" key="3">
    <source>
        <dbReference type="ARBA" id="ARBA00023175"/>
    </source>
</evidence>
<evidence type="ECO:0000313" key="10">
    <source>
        <dbReference type="Proteomes" id="UP000663829"/>
    </source>
</evidence>
<keyword evidence="3" id="KW-0505">Motor protein</keyword>
<dbReference type="Proteomes" id="UP000682733">
    <property type="component" value="Unassembled WGS sequence"/>
</dbReference>
<gene>
    <name evidence="7" type="ORF">GPM918_LOCUS16588</name>
    <name evidence="6" type="ORF">OVA965_LOCUS10490</name>
    <name evidence="9" type="ORF">SRO942_LOCUS16588</name>
    <name evidence="8" type="ORF">TMI583_LOCUS10485</name>
</gene>